<evidence type="ECO:0000256" key="11">
    <source>
        <dbReference type="ARBA" id="ARBA00023242"/>
    </source>
</evidence>
<feature type="domain" description="OTU" evidence="15">
    <location>
        <begin position="62"/>
        <end position="186"/>
    </location>
</feature>
<dbReference type="GO" id="GO:0044313">
    <property type="term" value="P:protein K6-linked deubiquitination"/>
    <property type="evidence" value="ECO:0007669"/>
    <property type="project" value="TreeGrafter"/>
</dbReference>
<dbReference type="PANTHER" id="PTHR12419:SF7">
    <property type="entry name" value="OTU DOMAIN-CONTAINING PROTEIN 3"/>
    <property type="match status" value="1"/>
</dbReference>
<evidence type="ECO:0000256" key="13">
    <source>
        <dbReference type="ARBA" id="ARBA00074859"/>
    </source>
</evidence>
<comment type="subcellular location">
    <subcellularLocation>
        <location evidence="3">Cytoplasm</location>
    </subcellularLocation>
    <subcellularLocation>
        <location evidence="2">Nucleus</location>
    </subcellularLocation>
</comment>
<organism evidence="16 18">
    <name type="scientific">Vombatus ursinus</name>
    <name type="common">Common wombat</name>
    <dbReference type="NCBI Taxonomy" id="29139"/>
    <lineage>
        <taxon>Eukaryota</taxon>
        <taxon>Metazoa</taxon>
        <taxon>Chordata</taxon>
        <taxon>Craniata</taxon>
        <taxon>Vertebrata</taxon>
        <taxon>Euteleostomi</taxon>
        <taxon>Mammalia</taxon>
        <taxon>Metatheria</taxon>
        <taxon>Diprotodontia</taxon>
        <taxon>Vombatidae</taxon>
        <taxon>Vombatus</taxon>
    </lineage>
</organism>
<dbReference type="Gene3D" id="3.90.70.80">
    <property type="match status" value="1"/>
</dbReference>
<evidence type="ECO:0000256" key="14">
    <source>
        <dbReference type="SAM" id="MobiDB-lite"/>
    </source>
</evidence>
<proteinExistence type="predicted"/>
<dbReference type="AlphaFoldDB" id="A0A4X2K0Y5"/>
<dbReference type="GO" id="GO:0035871">
    <property type="term" value="P:protein K11-linked deubiquitination"/>
    <property type="evidence" value="ECO:0007669"/>
    <property type="project" value="TreeGrafter"/>
</dbReference>
<keyword evidence="6" id="KW-0645">Protease</keyword>
<evidence type="ECO:0000256" key="6">
    <source>
        <dbReference type="ARBA" id="ARBA00022670"/>
    </source>
</evidence>
<name>A0A4X2K0Y5_VOMUR</name>
<dbReference type="GO" id="GO:0005634">
    <property type="term" value="C:nucleus"/>
    <property type="evidence" value="ECO:0007669"/>
    <property type="project" value="UniProtKB-SubCell"/>
</dbReference>
<protein>
    <recommendedName>
        <fullName evidence="13">OTU domain-containing protein 3</fullName>
        <ecNumber evidence="4">3.4.19.12</ecNumber>
    </recommendedName>
</protein>
<evidence type="ECO:0000256" key="8">
    <source>
        <dbReference type="ARBA" id="ARBA00022801"/>
    </source>
</evidence>
<dbReference type="PROSITE" id="PS50802">
    <property type="entry name" value="OTU"/>
    <property type="match status" value="1"/>
</dbReference>
<dbReference type="GO" id="GO:0006508">
    <property type="term" value="P:proteolysis"/>
    <property type="evidence" value="ECO:0007669"/>
    <property type="project" value="UniProtKB-KW"/>
</dbReference>
<dbReference type="CDD" id="cd22770">
    <property type="entry name" value="OTU_OTUD3"/>
    <property type="match status" value="1"/>
</dbReference>
<keyword evidence="9" id="KW-0788">Thiol protease</keyword>
<dbReference type="GO" id="GO:1990167">
    <property type="term" value="P:protein K27-linked deubiquitination"/>
    <property type="evidence" value="ECO:0007669"/>
    <property type="project" value="TreeGrafter"/>
</dbReference>
<dbReference type="EC" id="3.4.19.12" evidence="4"/>
<evidence type="ECO:0000256" key="12">
    <source>
        <dbReference type="ARBA" id="ARBA00059041"/>
    </source>
</evidence>
<evidence type="ECO:0000256" key="7">
    <source>
        <dbReference type="ARBA" id="ARBA00022786"/>
    </source>
</evidence>
<evidence type="ECO:0000256" key="4">
    <source>
        <dbReference type="ARBA" id="ARBA00012759"/>
    </source>
</evidence>
<comment type="catalytic activity">
    <reaction evidence="1">
        <text>Thiol-dependent hydrolysis of ester, thioester, amide, peptide and isopeptide bonds formed by the C-terminal Gly of ubiquitin (a 76-residue protein attached to proteins as an intracellular targeting signal).</text>
        <dbReference type="EC" id="3.4.19.12"/>
    </reaction>
</comment>
<dbReference type="Proteomes" id="UP000314987">
    <property type="component" value="Unassembled WGS sequence"/>
</dbReference>
<dbReference type="InterPro" id="IPR050704">
    <property type="entry name" value="Peptidase_C85-like"/>
</dbReference>
<accession>A0A4X2K0Y5</accession>
<dbReference type="Ensembl" id="ENSVURT00010006353.1">
    <property type="protein sequence ID" value="ENSVURP00010005613.1"/>
    <property type="gene ID" value="ENSVURG00010004379.1"/>
</dbReference>
<keyword evidence="10" id="KW-0007">Acetylation</keyword>
<sequence>MSRKQAVKSRPGSGRKAEAERKRDERAARRALAKERRNRTETGAGGEEEFVSFANQLQALGLKLREVPGDGNCLFRALGDQLEGHSRNHLKHRQETVDYMIRQRDDFEPFVEDDIPFEKHVASLAKPGTFAGNDAIVAFARNHQMNVVIHQLNAPLWQIRGTDKANVRELHIAYRYGEHYDSVRRINDNSEAPAHLQTDFQMLNKDESNKREKIKSKEDDFEDDLKDEVEDAVQKVCNATGCSDVNLIVQNLEAENYNIESAILAMVQMNQGKRNQEKPEIYGRAQKQRGSIWEEGGSGNRIFGSQGLSESGNENNKTQSSPVGENKTSKSQPLKVTNKQKREQQRLEKKKRQEERHRQRAQENRSNNPDNNRSEADANAQVTLVKTFAALNI</sequence>
<evidence type="ECO:0000259" key="15">
    <source>
        <dbReference type="PROSITE" id="PS50802"/>
    </source>
</evidence>
<evidence type="ECO:0000313" key="16">
    <source>
        <dbReference type="Ensembl" id="ENSVURP00010005613.1"/>
    </source>
</evidence>
<dbReference type="GO" id="GO:0004843">
    <property type="term" value="F:cysteine-type deubiquitinase activity"/>
    <property type="evidence" value="ECO:0007669"/>
    <property type="project" value="UniProtKB-EC"/>
</dbReference>
<evidence type="ECO:0000256" key="5">
    <source>
        <dbReference type="ARBA" id="ARBA00022490"/>
    </source>
</evidence>
<keyword evidence="8" id="KW-0378">Hydrolase</keyword>
<gene>
    <name evidence="16" type="primary">LOC114028524</name>
    <name evidence="17" type="synonym">LOC114028526</name>
</gene>
<feature type="compositionally biased region" description="Polar residues" evidence="14">
    <location>
        <begin position="306"/>
        <end position="323"/>
    </location>
</feature>
<evidence type="ECO:0000256" key="3">
    <source>
        <dbReference type="ARBA" id="ARBA00004496"/>
    </source>
</evidence>
<evidence type="ECO:0000256" key="10">
    <source>
        <dbReference type="ARBA" id="ARBA00022990"/>
    </source>
</evidence>
<dbReference type="GO" id="GO:0050821">
    <property type="term" value="P:protein stabilization"/>
    <property type="evidence" value="ECO:0007669"/>
    <property type="project" value="TreeGrafter"/>
</dbReference>
<dbReference type="Pfam" id="PF02338">
    <property type="entry name" value="OTU"/>
    <property type="match status" value="1"/>
</dbReference>
<dbReference type="OMA" id="MLCKNDS"/>
<dbReference type="InterPro" id="IPR038765">
    <property type="entry name" value="Papain-like_cys_pep_sf"/>
</dbReference>
<feature type="compositionally biased region" description="Basic and acidic residues" evidence="14">
    <location>
        <begin position="15"/>
        <end position="40"/>
    </location>
</feature>
<keyword evidence="18" id="KW-1185">Reference proteome</keyword>
<keyword evidence="7" id="KW-0833">Ubl conjugation pathway</keyword>
<dbReference type="Ensembl" id="ENSVURT00010019543.1">
    <property type="protein sequence ID" value="ENSVURP00010017203.1"/>
    <property type="gene ID" value="ENSVURG00010013141.1"/>
</dbReference>
<dbReference type="SUPFAM" id="SSF54001">
    <property type="entry name" value="Cysteine proteinases"/>
    <property type="match status" value="1"/>
</dbReference>
<dbReference type="GeneTree" id="ENSGT00390000016392"/>
<dbReference type="FunFam" id="3.90.70.80:FF:000005">
    <property type="entry name" value="OTU domain-containing protein 3"/>
    <property type="match status" value="1"/>
</dbReference>
<evidence type="ECO:0000313" key="17">
    <source>
        <dbReference type="Ensembl" id="ENSVURP00010017203.1"/>
    </source>
</evidence>
<reference evidence="18" key="1">
    <citation type="submission" date="2018-12" db="EMBL/GenBank/DDBJ databases">
        <authorList>
            <person name="Yazar S."/>
        </authorList>
    </citation>
    <scope>NUCLEOTIDE SEQUENCE [LARGE SCALE GENOMIC DNA]</scope>
</reference>
<evidence type="ECO:0000313" key="18">
    <source>
        <dbReference type="Proteomes" id="UP000314987"/>
    </source>
</evidence>
<dbReference type="InterPro" id="IPR003323">
    <property type="entry name" value="OTU_dom"/>
</dbReference>
<dbReference type="PANTHER" id="PTHR12419">
    <property type="entry name" value="OTU DOMAIN CONTAINING PROTEIN"/>
    <property type="match status" value="1"/>
</dbReference>
<keyword evidence="11" id="KW-0539">Nucleus</keyword>
<feature type="compositionally biased region" description="Basic and acidic residues" evidence="14">
    <location>
        <begin position="340"/>
        <end position="363"/>
    </location>
</feature>
<reference evidence="16" key="2">
    <citation type="submission" date="2025-05" db="UniProtKB">
        <authorList>
            <consortium name="Ensembl"/>
        </authorList>
    </citation>
    <scope>IDENTIFICATION</scope>
</reference>
<comment type="function">
    <text evidence="12">Deubiquitinating enzyme that hydrolyzes 'Lys-6'- and 'Lys-11'-linked polyubiquitin. Also hydrolyzes heterotypic (mixed and branched) and homotypic chains. Important regulator of energy metabolism. Glucose and fatty acids trigger its nuclear translocation by CBP-dependent acetylation. In the nucleus, deubiquitinates and stabilizes the nuclear receptor PPARD regulating the expression of various genes involved in glucose and lipid metabolism and oxidative phosphorylation. Also acts as a negative regulator of the ribosome quality control (RQC) by mediating deubiquitination of 40S ribosomal proteins RPS10/eS10 and RPS20/uS10, thereby antagonizing ZNF598-mediated 40S ubiquitination.</text>
</comment>
<evidence type="ECO:0000256" key="2">
    <source>
        <dbReference type="ARBA" id="ARBA00004123"/>
    </source>
</evidence>
<keyword evidence="5" id="KW-0963">Cytoplasm</keyword>
<dbReference type="GO" id="GO:0005737">
    <property type="term" value="C:cytoplasm"/>
    <property type="evidence" value="ECO:0007669"/>
    <property type="project" value="UniProtKB-SubCell"/>
</dbReference>
<feature type="region of interest" description="Disordered" evidence="14">
    <location>
        <begin position="1"/>
        <end position="47"/>
    </location>
</feature>
<evidence type="ECO:0000256" key="9">
    <source>
        <dbReference type="ARBA" id="ARBA00022807"/>
    </source>
</evidence>
<evidence type="ECO:0000256" key="1">
    <source>
        <dbReference type="ARBA" id="ARBA00000707"/>
    </source>
</evidence>
<dbReference type="GO" id="GO:0071108">
    <property type="term" value="P:protein K48-linked deubiquitination"/>
    <property type="evidence" value="ECO:0007669"/>
    <property type="project" value="TreeGrafter"/>
</dbReference>
<feature type="region of interest" description="Disordered" evidence="14">
    <location>
        <begin position="275"/>
        <end position="379"/>
    </location>
</feature>
<dbReference type="STRING" id="29139.ENSVURP00010005613"/>